<dbReference type="InterPro" id="IPR016187">
    <property type="entry name" value="CTDL_fold"/>
</dbReference>
<dbReference type="EMBL" id="AJYW02000167">
    <property type="protein sequence ID" value="OEE75039.1"/>
    <property type="molecule type" value="Genomic_DNA"/>
</dbReference>
<dbReference type="GO" id="GO:0120147">
    <property type="term" value="F:formylglycine-generating oxidase activity"/>
    <property type="evidence" value="ECO:0007669"/>
    <property type="project" value="TreeGrafter"/>
</dbReference>
<dbReference type="InterPro" id="IPR005532">
    <property type="entry name" value="SUMF_dom"/>
</dbReference>
<dbReference type="RefSeq" id="WP_017054489.1">
    <property type="nucleotide sequence ID" value="NZ_AJYW02000167.1"/>
</dbReference>
<dbReference type="PROSITE" id="PS51257">
    <property type="entry name" value="PROKAR_LIPOPROTEIN"/>
    <property type="match status" value="1"/>
</dbReference>
<dbReference type="InterPro" id="IPR051043">
    <property type="entry name" value="Sulfatase_Mod_Factor_Kinase"/>
</dbReference>
<protein>
    <recommendedName>
        <fullName evidence="1">Sulfatase-modifying factor enzyme-like domain-containing protein</fullName>
    </recommendedName>
</protein>
<accession>A0A1E5CWZ1</accession>
<feature type="domain" description="Sulfatase-modifying factor enzyme-like" evidence="1">
    <location>
        <begin position="65"/>
        <end position="329"/>
    </location>
</feature>
<name>A0A1E5CWZ1_9VIBR</name>
<dbReference type="InterPro" id="IPR042095">
    <property type="entry name" value="SUMF_sf"/>
</dbReference>
<dbReference type="AlphaFoldDB" id="A0A1E5CWZ1"/>
<gene>
    <name evidence="2" type="ORF">A130_17360</name>
</gene>
<keyword evidence="3" id="KW-1185">Reference proteome</keyword>
<dbReference type="SUPFAM" id="SSF56436">
    <property type="entry name" value="C-type lectin-like"/>
    <property type="match status" value="1"/>
</dbReference>
<sequence length="332" mass="37460">MKPWLGLPIALPLLVACSSEIDVKSETVSQARIDSIKQYIHTHYSDLPTKTQQMILEVGVEAIENQVAVKGGTFIMGDFKITCDGGPNRDMLRPVWTEDANCQSFFNNSTTNSGSYFQHEVTLSDYSIAKYETTWKEFDAFRLSQGKEIVRKERRERNKAEPRYQTNAPAWTKEWQEVKNHCLWLGDLTGLKFDLPTEAQWEYAARSRGQNLYYATNNGFIDYTSNGGWKEFGINYSGDGPNPIGQFEPNPLGLYDMTGNMIEWVNDWYDPHYYRVSPKLNPQGPSSGELKVARGGSYGNGEAASMTANRVGFNPVGKYYSSTHGFRCAANP</sequence>
<evidence type="ECO:0000259" key="1">
    <source>
        <dbReference type="Pfam" id="PF03781"/>
    </source>
</evidence>
<proteinExistence type="predicted"/>
<dbReference type="PANTHER" id="PTHR23150:SF19">
    <property type="entry name" value="FORMYLGLYCINE-GENERATING ENZYME"/>
    <property type="match status" value="1"/>
</dbReference>
<dbReference type="PANTHER" id="PTHR23150">
    <property type="entry name" value="SULFATASE MODIFYING FACTOR 1, 2"/>
    <property type="match status" value="1"/>
</dbReference>
<dbReference type="Pfam" id="PF03781">
    <property type="entry name" value="FGE-sulfatase"/>
    <property type="match status" value="1"/>
</dbReference>
<dbReference type="Proteomes" id="UP000094165">
    <property type="component" value="Unassembled WGS sequence"/>
</dbReference>
<comment type="caution">
    <text evidence="2">The sequence shown here is derived from an EMBL/GenBank/DDBJ whole genome shotgun (WGS) entry which is preliminary data.</text>
</comment>
<evidence type="ECO:0000313" key="2">
    <source>
        <dbReference type="EMBL" id="OEE75039.1"/>
    </source>
</evidence>
<dbReference type="Gene3D" id="3.90.1580.10">
    <property type="entry name" value="paralog of FGE (formylglycine-generating enzyme)"/>
    <property type="match status" value="1"/>
</dbReference>
<organism evidence="2 3">
    <name type="scientific">Vibrio genomosp. F6 str. FF-238</name>
    <dbReference type="NCBI Taxonomy" id="1191298"/>
    <lineage>
        <taxon>Bacteria</taxon>
        <taxon>Pseudomonadati</taxon>
        <taxon>Pseudomonadota</taxon>
        <taxon>Gammaproteobacteria</taxon>
        <taxon>Vibrionales</taxon>
        <taxon>Vibrionaceae</taxon>
        <taxon>Vibrio</taxon>
    </lineage>
</organism>
<reference evidence="2 3" key="1">
    <citation type="journal article" date="2012" name="Science">
        <title>Ecological populations of bacteria act as socially cohesive units of antibiotic production and resistance.</title>
        <authorList>
            <person name="Cordero O.X."/>
            <person name="Wildschutte H."/>
            <person name="Kirkup B."/>
            <person name="Proehl S."/>
            <person name="Ngo L."/>
            <person name="Hussain F."/>
            <person name="Le Roux F."/>
            <person name="Mincer T."/>
            <person name="Polz M.F."/>
        </authorList>
    </citation>
    <scope>NUCLEOTIDE SEQUENCE [LARGE SCALE GENOMIC DNA]</scope>
    <source>
        <strain evidence="2 3">FF-238</strain>
    </source>
</reference>
<evidence type="ECO:0000313" key="3">
    <source>
        <dbReference type="Proteomes" id="UP000094165"/>
    </source>
</evidence>